<evidence type="ECO:0000256" key="5">
    <source>
        <dbReference type="SAM" id="SignalP"/>
    </source>
</evidence>
<dbReference type="AlphaFoldDB" id="A0A0C3DSY4"/>
<keyword evidence="2" id="KW-0645">Protease</keyword>
<sequence>MKRIIFALALGNQLVTALPSVYRRSDIAAQQVGYISVSVATIWTDSSKPRPVDAPALTNPADIEGWLDSMTVDQYLDLTDNDRTQTQALYGARVDILSQQDGWYEVAVEGQPTPKNSLGYPGWMPAAQVSLDSSYGQLLSNKPFAAVDKVATAPLYRDVLMTETYLEISYDTRLPVIAHLGGLIQVAVPSGGSAYLSARHATVYDSISSIPYPTGKDLVNAGKLFLGRPYLWGGSSGFAFDCSGFTHTLYDARGITIARDSDAQADFTGHGTEIAQSELEPGDLIFYASNLTDPSSIYHVAMYAGNGEMLEAYGAGIPVRITPVRFNDDYWGAERFLTH</sequence>
<accession>A0A0C3DSY4</accession>
<dbReference type="HOGENOM" id="CLU_016043_13_2_1"/>
<feature type="signal peptide" evidence="5">
    <location>
        <begin position="1"/>
        <end position="17"/>
    </location>
</feature>
<evidence type="ECO:0000256" key="3">
    <source>
        <dbReference type="ARBA" id="ARBA00022801"/>
    </source>
</evidence>
<dbReference type="STRING" id="913774.A0A0C3DSY4"/>
<protein>
    <recommendedName>
        <fullName evidence="6">NlpC/P60 domain-containing protein</fullName>
    </recommendedName>
</protein>
<dbReference type="Gene3D" id="3.90.1720.10">
    <property type="entry name" value="endopeptidase domain like (from Nostoc punctiforme)"/>
    <property type="match status" value="1"/>
</dbReference>
<dbReference type="InterPro" id="IPR057812">
    <property type="entry name" value="SH3_YKFC_2nd"/>
</dbReference>
<feature type="chain" id="PRO_5002163525" description="NlpC/P60 domain-containing protein" evidence="5">
    <location>
        <begin position="18"/>
        <end position="339"/>
    </location>
</feature>
<dbReference type="PANTHER" id="PTHR47053">
    <property type="entry name" value="MUREIN DD-ENDOPEPTIDASE MEPH-RELATED"/>
    <property type="match status" value="1"/>
</dbReference>
<evidence type="ECO:0000259" key="6">
    <source>
        <dbReference type="PROSITE" id="PS51935"/>
    </source>
</evidence>
<evidence type="ECO:0000313" key="8">
    <source>
        <dbReference type="Proteomes" id="UP000054321"/>
    </source>
</evidence>
<dbReference type="Pfam" id="PF23795">
    <property type="entry name" value="SH3_YKFC_2nd"/>
    <property type="match status" value="1"/>
</dbReference>
<keyword evidence="3" id="KW-0378">Hydrolase</keyword>
<comment type="similarity">
    <text evidence="1">Belongs to the peptidase C40 family.</text>
</comment>
<reference evidence="7 8" key="1">
    <citation type="submission" date="2014-04" db="EMBL/GenBank/DDBJ databases">
        <authorList>
            <consortium name="DOE Joint Genome Institute"/>
            <person name="Kuo A."/>
            <person name="Martino E."/>
            <person name="Perotto S."/>
            <person name="Kohler A."/>
            <person name="Nagy L.G."/>
            <person name="Floudas D."/>
            <person name="Copeland A."/>
            <person name="Barry K.W."/>
            <person name="Cichocki N."/>
            <person name="Veneault-Fourrey C."/>
            <person name="LaButti K."/>
            <person name="Lindquist E.A."/>
            <person name="Lipzen A."/>
            <person name="Lundell T."/>
            <person name="Morin E."/>
            <person name="Murat C."/>
            <person name="Sun H."/>
            <person name="Tunlid A."/>
            <person name="Henrissat B."/>
            <person name="Grigoriev I.V."/>
            <person name="Hibbett D.S."/>
            <person name="Martin F."/>
            <person name="Nordberg H.P."/>
            <person name="Cantor M.N."/>
            <person name="Hua S.X."/>
        </authorList>
    </citation>
    <scope>NUCLEOTIDE SEQUENCE [LARGE SCALE GENOMIC DNA]</scope>
    <source>
        <strain evidence="7 8">Zn</strain>
    </source>
</reference>
<gene>
    <name evidence="7" type="ORF">OIDMADRAFT_142915</name>
</gene>
<feature type="domain" description="NlpC/P60" evidence="6">
    <location>
        <begin position="212"/>
        <end position="339"/>
    </location>
</feature>
<dbReference type="Pfam" id="PF00877">
    <property type="entry name" value="NLPC_P60"/>
    <property type="match status" value="1"/>
</dbReference>
<evidence type="ECO:0000256" key="2">
    <source>
        <dbReference type="ARBA" id="ARBA00022670"/>
    </source>
</evidence>
<dbReference type="InterPro" id="IPR000064">
    <property type="entry name" value="NLP_P60_dom"/>
</dbReference>
<keyword evidence="8" id="KW-1185">Reference proteome</keyword>
<dbReference type="GO" id="GO:0006508">
    <property type="term" value="P:proteolysis"/>
    <property type="evidence" value="ECO:0007669"/>
    <property type="project" value="UniProtKB-KW"/>
</dbReference>
<dbReference type="InterPro" id="IPR051202">
    <property type="entry name" value="Peptidase_C40"/>
</dbReference>
<dbReference type="Gene3D" id="2.30.30.40">
    <property type="entry name" value="SH3 Domains"/>
    <property type="match status" value="2"/>
</dbReference>
<dbReference type="Proteomes" id="UP000054321">
    <property type="component" value="Unassembled WGS sequence"/>
</dbReference>
<dbReference type="EMBL" id="KN832872">
    <property type="protein sequence ID" value="KIN05178.1"/>
    <property type="molecule type" value="Genomic_DNA"/>
</dbReference>
<organism evidence="7 8">
    <name type="scientific">Oidiodendron maius (strain Zn)</name>
    <dbReference type="NCBI Taxonomy" id="913774"/>
    <lineage>
        <taxon>Eukaryota</taxon>
        <taxon>Fungi</taxon>
        <taxon>Dikarya</taxon>
        <taxon>Ascomycota</taxon>
        <taxon>Pezizomycotina</taxon>
        <taxon>Leotiomycetes</taxon>
        <taxon>Leotiomycetes incertae sedis</taxon>
        <taxon>Myxotrichaceae</taxon>
        <taxon>Oidiodendron</taxon>
    </lineage>
</organism>
<dbReference type="PROSITE" id="PS51935">
    <property type="entry name" value="NLPC_P60"/>
    <property type="match status" value="1"/>
</dbReference>
<dbReference type="InterPro" id="IPR038765">
    <property type="entry name" value="Papain-like_cys_pep_sf"/>
</dbReference>
<dbReference type="PANTHER" id="PTHR47053:SF3">
    <property type="entry name" value="GAMMA-D-GLUTAMYL-L-LYSINE DIPEPTIDYL-PEPTIDASE"/>
    <property type="match status" value="1"/>
</dbReference>
<reference evidence="8" key="2">
    <citation type="submission" date="2015-01" db="EMBL/GenBank/DDBJ databases">
        <title>Evolutionary Origins and Diversification of the Mycorrhizal Mutualists.</title>
        <authorList>
            <consortium name="DOE Joint Genome Institute"/>
            <consortium name="Mycorrhizal Genomics Consortium"/>
            <person name="Kohler A."/>
            <person name="Kuo A."/>
            <person name="Nagy L.G."/>
            <person name="Floudas D."/>
            <person name="Copeland A."/>
            <person name="Barry K.W."/>
            <person name="Cichocki N."/>
            <person name="Veneault-Fourrey C."/>
            <person name="LaButti K."/>
            <person name="Lindquist E.A."/>
            <person name="Lipzen A."/>
            <person name="Lundell T."/>
            <person name="Morin E."/>
            <person name="Murat C."/>
            <person name="Riley R."/>
            <person name="Ohm R."/>
            <person name="Sun H."/>
            <person name="Tunlid A."/>
            <person name="Henrissat B."/>
            <person name="Grigoriev I.V."/>
            <person name="Hibbett D.S."/>
            <person name="Martin F."/>
        </authorList>
    </citation>
    <scope>NUCLEOTIDE SEQUENCE [LARGE SCALE GENOMIC DNA]</scope>
    <source>
        <strain evidence="8">Zn</strain>
    </source>
</reference>
<dbReference type="GO" id="GO:0008234">
    <property type="term" value="F:cysteine-type peptidase activity"/>
    <property type="evidence" value="ECO:0007669"/>
    <property type="project" value="UniProtKB-KW"/>
</dbReference>
<proteinExistence type="inferred from homology"/>
<dbReference type="OrthoDB" id="2251794at2759"/>
<evidence type="ECO:0000256" key="1">
    <source>
        <dbReference type="ARBA" id="ARBA00007074"/>
    </source>
</evidence>
<evidence type="ECO:0000256" key="4">
    <source>
        <dbReference type="ARBA" id="ARBA00022807"/>
    </source>
</evidence>
<keyword evidence="4" id="KW-0788">Thiol protease</keyword>
<dbReference type="InParanoid" id="A0A0C3DSY4"/>
<dbReference type="SUPFAM" id="SSF54001">
    <property type="entry name" value="Cysteine proteinases"/>
    <property type="match status" value="1"/>
</dbReference>
<name>A0A0C3DSY4_OIDMZ</name>
<keyword evidence="5" id="KW-0732">Signal</keyword>
<evidence type="ECO:0000313" key="7">
    <source>
        <dbReference type="EMBL" id="KIN05178.1"/>
    </source>
</evidence>